<dbReference type="Proteomes" id="UP000366872">
    <property type="component" value="Unassembled WGS sequence"/>
</dbReference>
<name>A0A6C2U947_PONDE</name>
<keyword evidence="2" id="KW-1185">Reference proteome</keyword>
<evidence type="ECO:0000313" key="2">
    <source>
        <dbReference type="Proteomes" id="UP000366872"/>
    </source>
</evidence>
<gene>
    <name evidence="1" type="ORF">PDESU_04838</name>
</gene>
<evidence type="ECO:0000313" key="1">
    <source>
        <dbReference type="EMBL" id="VGO16247.1"/>
    </source>
</evidence>
<reference evidence="1 2" key="1">
    <citation type="submission" date="2019-04" db="EMBL/GenBank/DDBJ databases">
        <authorList>
            <person name="Van Vliet M D."/>
        </authorList>
    </citation>
    <scope>NUCLEOTIDE SEQUENCE [LARGE SCALE GENOMIC DNA]</scope>
    <source>
        <strain evidence="1 2">F1</strain>
    </source>
</reference>
<dbReference type="AlphaFoldDB" id="A0A6C2U947"/>
<protein>
    <submittedName>
        <fullName evidence="1">Uncharacterized protein</fullName>
    </submittedName>
</protein>
<proteinExistence type="predicted"/>
<accession>A0A6C2U947</accession>
<organism evidence="1 2">
    <name type="scientific">Pontiella desulfatans</name>
    <dbReference type="NCBI Taxonomy" id="2750659"/>
    <lineage>
        <taxon>Bacteria</taxon>
        <taxon>Pseudomonadati</taxon>
        <taxon>Kiritimatiellota</taxon>
        <taxon>Kiritimatiellia</taxon>
        <taxon>Kiritimatiellales</taxon>
        <taxon>Pontiellaceae</taxon>
        <taxon>Pontiella</taxon>
    </lineage>
</organism>
<sequence length="261" mass="27727">MRYKAGIRHLFLVTGWFAVASAPAAIYYGEFFGDTGDWTTAAYTALGKAGTGDSVPGYDLMLDAGSNPQYGIYSVNRSACNARYFRFRNDLRGSHNCFAPQGGSGLVPVNGTIWNAERWSNEQSGEPIYLKMADGNRPNDDQADGLGAPRNGFNIGLNWVLVGSTDGPGIGRATDSSGAGVYAIGIVWDDVDADGYIDAGDHLYLRYVLGADSFSEIDTTAELNAAIEAVPESESEPGTETIGLLIAADGGSRIVRPMVVM</sequence>
<dbReference type="EMBL" id="CAAHFG010000003">
    <property type="protein sequence ID" value="VGO16247.1"/>
    <property type="molecule type" value="Genomic_DNA"/>
</dbReference>
<dbReference type="RefSeq" id="WP_136081780.1">
    <property type="nucleotide sequence ID" value="NZ_CAAHFG010000003.1"/>
</dbReference>